<dbReference type="InterPro" id="IPR007310">
    <property type="entry name" value="Aerobactin_biosyn_IucA/IucC_N"/>
</dbReference>
<evidence type="ECO:0000256" key="1">
    <source>
        <dbReference type="ARBA" id="ARBA00004924"/>
    </source>
</evidence>
<feature type="region of interest" description="Disordered" evidence="3">
    <location>
        <begin position="574"/>
        <end position="595"/>
    </location>
</feature>
<dbReference type="Gene3D" id="6.10.250.3370">
    <property type="match status" value="1"/>
</dbReference>
<dbReference type="PANTHER" id="PTHR34384">
    <property type="entry name" value="L-2,3-DIAMINOPROPANOATE--CITRATE LIGASE"/>
    <property type="match status" value="1"/>
</dbReference>
<comment type="similarity">
    <text evidence="2">Belongs to the IucA/IucC family.</text>
</comment>
<comment type="pathway">
    <text evidence="1">Siderophore biosynthesis.</text>
</comment>
<accession>A0ABU3Q0L5</accession>
<reference evidence="6 7" key="1">
    <citation type="submission" date="2023-08" db="EMBL/GenBank/DDBJ databases">
        <title>Nocardioides seae sp. nov., a bacterium isolated from a soil.</title>
        <authorList>
            <person name="Wang X."/>
        </authorList>
    </citation>
    <scope>NUCLEOTIDE SEQUENCE [LARGE SCALE GENOMIC DNA]</scope>
    <source>
        <strain evidence="6 7">YZH12</strain>
    </source>
</reference>
<feature type="domain" description="Aerobactin siderophore biosynthesis IucA/IucC N-terminal" evidence="4">
    <location>
        <begin position="141"/>
        <end position="389"/>
    </location>
</feature>
<dbReference type="Pfam" id="PF04183">
    <property type="entry name" value="IucA_IucC"/>
    <property type="match status" value="1"/>
</dbReference>
<evidence type="ECO:0000256" key="3">
    <source>
        <dbReference type="SAM" id="MobiDB-lite"/>
    </source>
</evidence>
<feature type="domain" description="Aerobactin siderophore biosynthesis IucA/IucC-like C-terminal" evidence="5">
    <location>
        <begin position="411"/>
        <end position="568"/>
    </location>
</feature>
<evidence type="ECO:0000259" key="4">
    <source>
        <dbReference type="Pfam" id="PF04183"/>
    </source>
</evidence>
<proteinExistence type="inferred from homology"/>
<dbReference type="Gene3D" id="1.10.510.40">
    <property type="match status" value="1"/>
</dbReference>
<protein>
    <submittedName>
        <fullName evidence="6">IucA/IucC family protein</fullName>
    </submittedName>
</protein>
<organism evidence="6 7">
    <name type="scientific">Nocardioides imazamoxiresistens</name>
    <dbReference type="NCBI Taxonomy" id="3231893"/>
    <lineage>
        <taxon>Bacteria</taxon>
        <taxon>Bacillati</taxon>
        <taxon>Actinomycetota</taxon>
        <taxon>Actinomycetes</taxon>
        <taxon>Propionibacteriales</taxon>
        <taxon>Nocardioidaceae</taxon>
        <taxon>Nocardioides</taxon>
    </lineage>
</organism>
<dbReference type="EMBL" id="JAVYII010000009">
    <property type="protein sequence ID" value="MDT9595057.1"/>
    <property type="molecule type" value="Genomic_DNA"/>
</dbReference>
<sequence length="595" mass="65727">MSPMSPMNTHHLTPDRMALAQRAQAAKTLGELAHECLLRPVPDGDRWVVAGDDPTVAWTFAARRLPLDHWQVDPGSIRRTVGGAPSVVDAQQLVLDLREQLGLSDTVLPTYLEEVAATLAGRAWKLRPDAPTSAELADADLQTVEAAMTEGHPCFVANNGRIGFGVDDYLAYAPEVGPRVHLEWLAVRAEHAVYAGVAGLEDQRALLSTQLDDDERDGFEKVLRDRGLDPRAYLLVPCHPWQWRNKIAVTFAPQVASDDVVHVGTGRDAMQPQQSLRTFFDLDRPERHYVKTALSVLNMGFMRGLSAAYMAVTPAINAWVDELVRTDPVLEGLGFEVLREVAAVGYRHPLHEQHGPSPYQKMLAALWRESPTSRLGEGERAATMASLLHVDAAGCSFAAELVARSGLEPRAWVARYLRAYLEPVLHCFHAHRFVFMPHGENVILVLRDHVPVRVLMKDIGEEVGLFDTAREVPEEVRRIQADLPEHQQVLAIASDVVDCFLRFLAAALDEAGTLAADDFWAEVAACVEAYQSAHPELAASFATHDLFAPTFERMCMNRLQLRDNQQMVDLGDPSSALQLADPLPNPLSAHRGSTR</sequence>
<dbReference type="Gene3D" id="3.30.310.280">
    <property type="match status" value="1"/>
</dbReference>
<evidence type="ECO:0000259" key="5">
    <source>
        <dbReference type="Pfam" id="PF06276"/>
    </source>
</evidence>
<dbReference type="Pfam" id="PF06276">
    <property type="entry name" value="FhuF"/>
    <property type="match status" value="1"/>
</dbReference>
<dbReference type="InterPro" id="IPR022770">
    <property type="entry name" value="IucA/IucC-like_C"/>
</dbReference>
<dbReference type="RefSeq" id="WP_315735435.1">
    <property type="nucleotide sequence ID" value="NZ_JAVYII010000009.1"/>
</dbReference>
<evidence type="ECO:0000256" key="2">
    <source>
        <dbReference type="ARBA" id="ARBA00007832"/>
    </source>
</evidence>
<dbReference type="InterPro" id="IPR037455">
    <property type="entry name" value="LucA/IucC-like"/>
</dbReference>
<gene>
    <name evidence="6" type="ORF">RDV89_18355</name>
</gene>
<evidence type="ECO:0000313" key="6">
    <source>
        <dbReference type="EMBL" id="MDT9595057.1"/>
    </source>
</evidence>
<keyword evidence="7" id="KW-1185">Reference proteome</keyword>
<comment type="caution">
    <text evidence="6">The sequence shown here is derived from an EMBL/GenBank/DDBJ whole genome shotgun (WGS) entry which is preliminary data.</text>
</comment>
<dbReference type="PANTHER" id="PTHR34384:SF6">
    <property type="entry name" value="STAPHYLOFERRIN B SYNTHASE"/>
    <property type="match status" value="1"/>
</dbReference>
<name>A0ABU3Q0L5_9ACTN</name>
<evidence type="ECO:0000313" key="7">
    <source>
        <dbReference type="Proteomes" id="UP001268542"/>
    </source>
</evidence>
<dbReference type="Proteomes" id="UP001268542">
    <property type="component" value="Unassembled WGS sequence"/>
</dbReference>